<evidence type="ECO:0000256" key="1">
    <source>
        <dbReference type="ARBA" id="ARBA00008356"/>
    </source>
</evidence>
<dbReference type="SMART" id="SM01075">
    <property type="entry name" value="CDT1"/>
    <property type="match status" value="1"/>
</dbReference>
<organism evidence="5 6">
    <name type="scientific">Armadillidium nasatum</name>
    <dbReference type="NCBI Taxonomy" id="96803"/>
    <lineage>
        <taxon>Eukaryota</taxon>
        <taxon>Metazoa</taxon>
        <taxon>Ecdysozoa</taxon>
        <taxon>Arthropoda</taxon>
        <taxon>Crustacea</taxon>
        <taxon>Multicrustacea</taxon>
        <taxon>Malacostraca</taxon>
        <taxon>Eumalacostraca</taxon>
        <taxon>Peracarida</taxon>
        <taxon>Isopoda</taxon>
        <taxon>Oniscidea</taxon>
        <taxon>Crinocheta</taxon>
        <taxon>Armadillidiidae</taxon>
        <taxon>Armadillidium</taxon>
    </lineage>
</organism>
<keyword evidence="2" id="KW-0131">Cell cycle</keyword>
<dbReference type="GO" id="GO:0071163">
    <property type="term" value="P:DNA replication preinitiation complex assembly"/>
    <property type="evidence" value="ECO:0007669"/>
    <property type="project" value="InterPro"/>
</dbReference>
<evidence type="ECO:0000313" key="6">
    <source>
        <dbReference type="Proteomes" id="UP000326759"/>
    </source>
</evidence>
<feature type="compositionally biased region" description="Pro residues" evidence="3">
    <location>
        <begin position="540"/>
        <end position="553"/>
    </location>
</feature>
<feature type="region of interest" description="Disordered" evidence="3">
    <location>
        <begin position="534"/>
        <end position="557"/>
    </location>
</feature>
<dbReference type="Proteomes" id="UP000326759">
    <property type="component" value="Unassembled WGS sequence"/>
</dbReference>
<dbReference type="InterPro" id="IPR036390">
    <property type="entry name" value="WH_DNA-bd_sf"/>
</dbReference>
<reference evidence="5 6" key="1">
    <citation type="journal article" date="2019" name="PLoS Biol.">
        <title>Sex chromosomes control vertical transmission of feminizing Wolbachia symbionts in an isopod.</title>
        <authorList>
            <person name="Becking T."/>
            <person name="Chebbi M.A."/>
            <person name="Giraud I."/>
            <person name="Moumen B."/>
            <person name="Laverre T."/>
            <person name="Caubet Y."/>
            <person name="Peccoud J."/>
            <person name="Gilbert C."/>
            <person name="Cordaux R."/>
        </authorList>
    </citation>
    <scope>NUCLEOTIDE SEQUENCE [LARGE SCALE GENOMIC DNA]</scope>
    <source>
        <strain evidence="5">ANa2</strain>
        <tissue evidence="5">Whole body excluding digestive tract and cuticle</tissue>
    </source>
</reference>
<dbReference type="GO" id="GO:0070182">
    <property type="term" value="F:DNA polymerase binding"/>
    <property type="evidence" value="ECO:0007669"/>
    <property type="project" value="TreeGrafter"/>
</dbReference>
<dbReference type="GO" id="GO:0003677">
    <property type="term" value="F:DNA binding"/>
    <property type="evidence" value="ECO:0007669"/>
    <property type="project" value="InterPro"/>
</dbReference>
<dbReference type="GO" id="GO:0005634">
    <property type="term" value="C:nucleus"/>
    <property type="evidence" value="ECO:0007669"/>
    <property type="project" value="TreeGrafter"/>
</dbReference>
<feature type="compositionally biased region" description="Basic and acidic residues" evidence="3">
    <location>
        <begin position="181"/>
        <end position="202"/>
    </location>
</feature>
<dbReference type="InterPro" id="IPR045173">
    <property type="entry name" value="Cdt1"/>
</dbReference>
<keyword evidence="6" id="KW-1185">Reference proteome</keyword>
<dbReference type="GO" id="GO:0000278">
    <property type="term" value="P:mitotic cell cycle"/>
    <property type="evidence" value="ECO:0007669"/>
    <property type="project" value="TreeGrafter"/>
</dbReference>
<feature type="domain" description="CDT1 Geminin-binding" evidence="4">
    <location>
        <begin position="379"/>
        <end position="549"/>
    </location>
</feature>
<dbReference type="InterPro" id="IPR032054">
    <property type="entry name" value="Cdt1_C"/>
</dbReference>
<evidence type="ECO:0000313" key="5">
    <source>
        <dbReference type="EMBL" id="KAB7503153.1"/>
    </source>
</evidence>
<name>A0A5N5T937_9CRUS</name>
<gene>
    <name evidence="5" type="primary">cdt1</name>
    <name evidence="5" type="ORF">Anas_12813</name>
</gene>
<dbReference type="AlphaFoldDB" id="A0A5N5T937"/>
<sequence>MNLKGIHVINRISTFRRSSWSVWEALPFVVIMSVTQPNLHKYFKVKKQIPNSFCKDGKIKEGGKISTCDTFEKKNSEEKIDDSLERKTENVAYDSLVTNIPIAPSNESSETKTEVIPCNDSLEVQSQQTITCELEEKSFETIGECTNSLSTEKETEIQTLKEDICSKITKNELPQLLTPPLKKERSDVPSRKRKRDQERDVDFEASPTKTPKKNEDVSSSEEDAIARSQTSTPTAKKRLILNKDDERGRNKPLDPVTMKEKLGKCGRLDELRAKLLKLSQCEKKLQAFRSQSFVTVSPKKQNLKSSSPVSYKTCKVSPYNSPLKDKKTNSPHSYKNFSSLDIEVPLSPSKSPAKVGTPKKYCYERFRHLSDPSADQLHLPYRYQMIKEVFRAVDTVVSILHNRQEIITYSKLKPAVQEMLRKTFSETHLGQLKTVFPLAYFFTHEKFRDPSRNTKLYQLTMKPNLDYKPEKKTCSRNLMSELNHSANVPTLKFRKMDSVVLVERREIFHMSLLDISLNPPIVIDGTIRRWHPDFPIDDISPPPPAELPQPPKSDVPESAKDVLDKAREIFSVNNRMKEAVETLFKENKEISACLKGISSSLLEKIRAREAAKAARDMTRSSSSSQELEYLSRLPELVRILRSLFVMEKKAALPWEIVVVKSCILVTPGHCLWVKLRSILTY</sequence>
<comment type="caution">
    <text evidence="5">The sequence shown here is derived from an EMBL/GenBank/DDBJ whole genome shotgun (WGS) entry which is preliminary data.</text>
</comment>
<dbReference type="PANTHER" id="PTHR28637">
    <property type="entry name" value="DNA REPLICATION FACTOR CDT1"/>
    <property type="match status" value="1"/>
</dbReference>
<dbReference type="Pfam" id="PF16679">
    <property type="entry name" value="CDT1_C"/>
    <property type="match status" value="1"/>
</dbReference>
<protein>
    <submittedName>
        <fullName evidence="5">DNA replication factor Cdt1</fullName>
    </submittedName>
</protein>
<comment type="similarity">
    <text evidence="1">Belongs to the Cdt1 family.</text>
</comment>
<accession>A0A5N5T937</accession>
<evidence type="ECO:0000256" key="3">
    <source>
        <dbReference type="SAM" id="MobiDB-lite"/>
    </source>
</evidence>
<dbReference type="GO" id="GO:0030174">
    <property type="term" value="P:regulation of DNA-templated DNA replication initiation"/>
    <property type="evidence" value="ECO:0007669"/>
    <property type="project" value="InterPro"/>
</dbReference>
<feature type="region of interest" description="Disordered" evidence="3">
    <location>
        <begin position="176"/>
        <end position="257"/>
    </location>
</feature>
<dbReference type="Gene3D" id="1.10.10.1420">
    <property type="entry name" value="DNA replication factor Cdt1, C-terminal WH domain"/>
    <property type="match status" value="1"/>
</dbReference>
<dbReference type="CDD" id="cd08674">
    <property type="entry name" value="Cdt1_m"/>
    <property type="match status" value="1"/>
</dbReference>
<dbReference type="OrthoDB" id="341730at2759"/>
<dbReference type="SUPFAM" id="SSF46785">
    <property type="entry name" value="Winged helix' DNA-binding domain"/>
    <property type="match status" value="1"/>
</dbReference>
<dbReference type="Pfam" id="PF08839">
    <property type="entry name" value="CDT1"/>
    <property type="match status" value="1"/>
</dbReference>
<proteinExistence type="inferred from homology"/>
<dbReference type="InterPro" id="IPR038090">
    <property type="entry name" value="Cdt1_C_WH_dom_sf"/>
</dbReference>
<dbReference type="GO" id="GO:0000076">
    <property type="term" value="P:DNA replication checkpoint signaling"/>
    <property type="evidence" value="ECO:0007669"/>
    <property type="project" value="TreeGrafter"/>
</dbReference>
<evidence type="ECO:0000256" key="2">
    <source>
        <dbReference type="ARBA" id="ARBA00023306"/>
    </source>
</evidence>
<dbReference type="PANTHER" id="PTHR28637:SF1">
    <property type="entry name" value="DNA REPLICATION FACTOR CDT1"/>
    <property type="match status" value="1"/>
</dbReference>
<feature type="compositionally biased region" description="Basic and acidic residues" evidence="3">
    <location>
        <begin position="241"/>
        <end position="257"/>
    </location>
</feature>
<dbReference type="EMBL" id="SEYY01005759">
    <property type="protein sequence ID" value="KAB7503153.1"/>
    <property type="molecule type" value="Genomic_DNA"/>
</dbReference>
<evidence type="ECO:0000259" key="4">
    <source>
        <dbReference type="SMART" id="SM01075"/>
    </source>
</evidence>
<dbReference type="InterPro" id="IPR014939">
    <property type="entry name" value="CDT1_Gemini-bd-like"/>
</dbReference>